<gene>
    <name evidence="2" type="ORF">GCM10023168_10130</name>
</gene>
<dbReference type="EMBL" id="BAABGM010000007">
    <property type="protein sequence ID" value="GAA4400978.1"/>
    <property type="molecule type" value="Genomic_DNA"/>
</dbReference>
<feature type="compositionally biased region" description="Low complexity" evidence="1">
    <location>
        <begin position="291"/>
        <end position="301"/>
    </location>
</feature>
<evidence type="ECO:0008006" key="4">
    <source>
        <dbReference type="Google" id="ProtNLM"/>
    </source>
</evidence>
<reference evidence="3" key="1">
    <citation type="journal article" date="2019" name="Int. J. Syst. Evol. Microbiol.">
        <title>The Global Catalogue of Microorganisms (GCM) 10K type strain sequencing project: providing services to taxonomists for standard genome sequencing and annotation.</title>
        <authorList>
            <consortium name="The Broad Institute Genomics Platform"/>
            <consortium name="The Broad Institute Genome Sequencing Center for Infectious Disease"/>
            <person name="Wu L."/>
            <person name="Ma J."/>
        </authorList>
    </citation>
    <scope>NUCLEOTIDE SEQUENCE [LARGE SCALE GENOMIC DNA]</scope>
    <source>
        <strain evidence="3">JCM 17809</strain>
    </source>
</reference>
<dbReference type="Proteomes" id="UP001500945">
    <property type="component" value="Unassembled WGS sequence"/>
</dbReference>
<evidence type="ECO:0000313" key="3">
    <source>
        <dbReference type="Proteomes" id="UP001500945"/>
    </source>
</evidence>
<name>A0ABP8K619_9MICO</name>
<keyword evidence="3" id="KW-1185">Reference proteome</keyword>
<evidence type="ECO:0000313" key="2">
    <source>
        <dbReference type="EMBL" id="GAA4400978.1"/>
    </source>
</evidence>
<organism evidence="2 3">
    <name type="scientific">Fodinibacter luteus</name>
    <dbReference type="NCBI Taxonomy" id="552064"/>
    <lineage>
        <taxon>Bacteria</taxon>
        <taxon>Bacillati</taxon>
        <taxon>Actinomycetota</taxon>
        <taxon>Actinomycetes</taxon>
        <taxon>Micrococcales</taxon>
        <taxon>Intrasporangiaceae</taxon>
        <taxon>Fodinibacter (ex Wang et al. 2009)</taxon>
    </lineage>
</organism>
<evidence type="ECO:0000256" key="1">
    <source>
        <dbReference type="SAM" id="MobiDB-lite"/>
    </source>
</evidence>
<comment type="caution">
    <text evidence="2">The sequence shown here is derived from an EMBL/GenBank/DDBJ whole genome shotgun (WGS) entry which is preliminary data.</text>
</comment>
<accession>A0ABP8K619</accession>
<sequence>MTTRVLPVHMWRAREAAHEQRVDAATAAHRERRSGGRSHPVEDFLFRYYGNSPARLRRWHPGPGVALAEAAGLPRGAWTHYRVVGNAVELDVQAFLAARGDAVAFVRDLVSATAARQPRLGCFGLHEWAMVHGLPAGDVRHAGWALRLGRAGTDAVVEEHGIRCSHFDAYRFFTDSARPRNALRPTRDSQVAMEQPGCLHAGMDVYKWAFKLTPLVPSDLVADAFDLAREIRVLDMQASPYDLRELGYDPVPVETPEGKTAYVERQRDFAERSNALRHRLLAVLDAVATGRPAGATAGTPRGHPDLHAESGALRPVRAVPGPEPAECS</sequence>
<proteinExistence type="predicted"/>
<feature type="region of interest" description="Disordered" evidence="1">
    <location>
        <begin position="291"/>
        <end position="328"/>
    </location>
</feature>
<protein>
    <recommendedName>
        <fullName evidence="4">3-methyladenine DNA glycosylase</fullName>
    </recommendedName>
</protein>